<evidence type="ECO:0000256" key="6">
    <source>
        <dbReference type="ARBA" id="ARBA00023136"/>
    </source>
</evidence>
<dbReference type="SMART" id="SM01381">
    <property type="entry name" value="7TM_GPCR_Srsx"/>
    <property type="match status" value="1"/>
</dbReference>
<evidence type="ECO:0000313" key="11">
    <source>
        <dbReference type="Proteomes" id="UP001152795"/>
    </source>
</evidence>
<dbReference type="PANTHER" id="PTHR24249">
    <property type="entry name" value="HISTAMINE RECEPTOR-RELATED G-PROTEIN COUPLED RECEPTOR"/>
    <property type="match status" value="1"/>
</dbReference>
<keyword evidence="7 9" id="KW-0675">Receptor</keyword>
<dbReference type="EMBL" id="CACRXK020004565">
    <property type="protein sequence ID" value="CAB4003204.1"/>
    <property type="molecule type" value="Genomic_DNA"/>
</dbReference>
<sequence length="344" mass="39706">MKLEAFRDQLDLAEKIILIIFAVCTILGNTLVLIATWRERRLHQPNKYFIACLAAADLLVGMIVEPLKVYYSSLNDESAKAMSIHLCRFIVWTDTFALTASIYTLTFISFDRFFKIRKPLQYKSRMTTSKSVKIIFTICLISTAFATYAATPDSGRNYGLVCSPANFGEIKGYRYYTFLAVSAFFLPTVVMLVMYALVFVIVHKRQKMLRNGELGQTCNDQNQRSAFLQDLKTIRMLLVVVGVFIVCWGPEFIFLLFLYNYPDFSEDRSLSYWYLFFAGATLAFTLPFFNSLCNPIIYACLDQTYRAAFKNLFQQMMCRPSPRRRQVPVAIELPPLRTRQINIH</sequence>
<keyword evidence="2" id="KW-1003">Cell membrane</keyword>
<dbReference type="Proteomes" id="UP001152795">
    <property type="component" value="Unassembled WGS sequence"/>
</dbReference>
<comment type="similarity">
    <text evidence="9">Belongs to the G-protein coupled receptor 1 family.</text>
</comment>
<dbReference type="SUPFAM" id="SSF81321">
    <property type="entry name" value="Family A G protein-coupled receptor-like"/>
    <property type="match status" value="1"/>
</dbReference>
<evidence type="ECO:0000256" key="7">
    <source>
        <dbReference type="ARBA" id="ARBA00023170"/>
    </source>
</evidence>
<dbReference type="GO" id="GO:0004930">
    <property type="term" value="F:G protein-coupled receptor activity"/>
    <property type="evidence" value="ECO:0007669"/>
    <property type="project" value="UniProtKB-KW"/>
</dbReference>
<comment type="subcellular location">
    <subcellularLocation>
        <location evidence="1">Cell membrane</location>
        <topology evidence="1">Multi-pass membrane protein</topology>
    </subcellularLocation>
</comment>
<dbReference type="PANTHER" id="PTHR24249:SF372">
    <property type="entry name" value="G-PROTEIN COUPLED RECEPTORS FAMILY 1 PROFILE DOMAIN-CONTAINING PROTEIN"/>
    <property type="match status" value="1"/>
</dbReference>
<evidence type="ECO:0000256" key="2">
    <source>
        <dbReference type="ARBA" id="ARBA00022475"/>
    </source>
</evidence>
<dbReference type="PROSITE" id="PS50262">
    <property type="entry name" value="G_PROTEIN_RECEP_F1_2"/>
    <property type="match status" value="1"/>
</dbReference>
<keyword evidence="5 9" id="KW-0297">G-protein coupled receptor</keyword>
<accession>A0A6S7HDR1</accession>
<keyword evidence="3 9" id="KW-0812">Transmembrane</keyword>
<keyword evidence="8 9" id="KW-0807">Transducer</keyword>
<evidence type="ECO:0000256" key="8">
    <source>
        <dbReference type="ARBA" id="ARBA00023224"/>
    </source>
</evidence>
<dbReference type="PROSITE" id="PS00237">
    <property type="entry name" value="G_PROTEIN_RECEP_F1_1"/>
    <property type="match status" value="1"/>
</dbReference>
<name>A0A6S7HDR1_PARCT</name>
<dbReference type="OrthoDB" id="5970330at2759"/>
<evidence type="ECO:0000256" key="1">
    <source>
        <dbReference type="ARBA" id="ARBA00004651"/>
    </source>
</evidence>
<dbReference type="Gene3D" id="1.20.1070.10">
    <property type="entry name" value="Rhodopsin 7-helix transmembrane proteins"/>
    <property type="match status" value="1"/>
</dbReference>
<evidence type="ECO:0000313" key="10">
    <source>
        <dbReference type="EMBL" id="CAB4003204.1"/>
    </source>
</evidence>
<dbReference type="GO" id="GO:0005886">
    <property type="term" value="C:plasma membrane"/>
    <property type="evidence" value="ECO:0007669"/>
    <property type="project" value="UniProtKB-SubCell"/>
</dbReference>
<comment type="caution">
    <text evidence="10">The sequence shown here is derived from an EMBL/GenBank/DDBJ whole genome shotgun (WGS) entry which is preliminary data.</text>
</comment>
<dbReference type="Pfam" id="PF00001">
    <property type="entry name" value="7tm_1"/>
    <property type="match status" value="1"/>
</dbReference>
<dbReference type="InterPro" id="IPR017452">
    <property type="entry name" value="GPCR_Rhodpsn_7TM"/>
</dbReference>
<evidence type="ECO:0000256" key="3">
    <source>
        <dbReference type="ARBA" id="ARBA00022692"/>
    </source>
</evidence>
<protein>
    <submittedName>
        <fullName evidence="10">5-hydroxytryptamine receptor 1-like</fullName>
    </submittedName>
</protein>
<evidence type="ECO:0000256" key="5">
    <source>
        <dbReference type="ARBA" id="ARBA00023040"/>
    </source>
</evidence>
<dbReference type="PRINTS" id="PR00237">
    <property type="entry name" value="GPCRRHODOPSN"/>
</dbReference>
<organism evidence="10 11">
    <name type="scientific">Paramuricea clavata</name>
    <name type="common">Red gorgonian</name>
    <name type="synonym">Violescent sea-whip</name>
    <dbReference type="NCBI Taxonomy" id="317549"/>
    <lineage>
        <taxon>Eukaryota</taxon>
        <taxon>Metazoa</taxon>
        <taxon>Cnidaria</taxon>
        <taxon>Anthozoa</taxon>
        <taxon>Octocorallia</taxon>
        <taxon>Malacalcyonacea</taxon>
        <taxon>Plexauridae</taxon>
        <taxon>Paramuricea</taxon>
    </lineage>
</organism>
<dbReference type="InterPro" id="IPR050569">
    <property type="entry name" value="TAAR"/>
</dbReference>
<gene>
    <name evidence="10" type="ORF">PACLA_8A024483</name>
</gene>
<dbReference type="AlphaFoldDB" id="A0A6S7HDR1"/>
<keyword evidence="4" id="KW-1133">Transmembrane helix</keyword>
<keyword evidence="11" id="KW-1185">Reference proteome</keyword>
<dbReference type="InterPro" id="IPR000276">
    <property type="entry name" value="GPCR_Rhodpsn"/>
</dbReference>
<evidence type="ECO:0000256" key="9">
    <source>
        <dbReference type="RuleBase" id="RU000688"/>
    </source>
</evidence>
<proteinExistence type="inferred from homology"/>
<keyword evidence="6" id="KW-0472">Membrane</keyword>
<evidence type="ECO:0000256" key="4">
    <source>
        <dbReference type="ARBA" id="ARBA00022989"/>
    </source>
</evidence>
<reference evidence="10" key="1">
    <citation type="submission" date="2020-04" db="EMBL/GenBank/DDBJ databases">
        <authorList>
            <person name="Alioto T."/>
            <person name="Alioto T."/>
            <person name="Gomez Garrido J."/>
        </authorList>
    </citation>
    <scope>NUCLEOTIDE SEQUENCE</scope>
    <source>
        <strain evidence="10">A484AB</strain>
    </source>
</reference>